<comment type="caution">
    <text evidence="2">The sequence shown here is derived from an EMBL/GenBank/DDBJ whole genome shotgun (WGS) entry which is preliminary data.</text>
</comment>
<sequence length="74" mass="8179">MNPKEITKTYTNGEVTILWQAALCQHSGVCVKNLHNVFKPQTQPWIQMEHASSEEIVATVAKCPSGALSIVENK</sequence>
<reference evidence="3" key="1">
    <citation type="journal article" date="2019" name="Int. J. Syst. Evol. Microbiol.">
        <title>The Global Catalogue of Microorganisms (GCM) 10K type strain sequencing project: providing services to taxonomists for standard genome sequencing and annotation.</title>
        <authorList>
            <consortium name="The Broad Institute Genomics Platform"/>
            <consortium name="The Broad Institute Genome Sequencing Center for Infectious Disease"/>
            <person name="Wu L."/>
            <person name="Ma J."/>
        </authorList>
    </citation>
    <scope>NUCLEOTIDE SEQUENCE [LARGE SCALE GENOMIC DNA]</scope>
    <source>
        <strain evidence="3">CECT 8010</strain>
    </source>
</reference>
<dbReference type="RefSeq" id="WP_379014036.1">
    <property type="nucleotide sequence ID" value="NZ_JBHSDC010000019.1"/>
</dbReference>
<protein>
    <submittedName>
        <fullName evidence="2">(4Fe-4S)-binding protein</fullName>
    </submittedName>
</protein>
<dbReference type="Pfam" id="PF06902">
    <property type="entry name" value="Fer4_19"/>
    <property type="match status" value="1"/>
</dbReference>
<accession>A0ABV8PZZ8</accession>
<keyword evidence="3" id="KW-1185">Reference proteome</keyword>
<evidence type="ECO:0000259" key="1">
    <source>
        <dbReference type="Pfam" id="PF06902"/>
    </source>
</evidence>
<evidence type="ECO:0000313" key="3">
    <source>
        <dbReference type="Proteomes" id="UP001595906"/>
    </source>
</evidence>
<dbReference type="Proteomes" id="UP001595906">
    <property type="component" value="Unassembled WGS sequence"/>
</dbReference>
<gene>
    <name evidence="2" type="ORF">ACFOW1_10165</name>
</gene>
<evidence type="ECO:0000313" key="2">
    <source>
        <dbReference type="EMBL" id="MFC4232256.1"/>
    </source>
</evidence>
<dbReference type="EMBL" id="JBHSDC010000019">
    <property type="protein sequence ID" value="MFC4232256.1"/>
    <property type="molecule type" value="Genomic_DNA"/>
</dbReference>
<dbReference type="InterPro" id="IPR010693">
    <property type="entry name" value="Divergent_4Fe-4S_mono-cluster"/>
</dbReference>
<feature type="domain" description="Divergent 4Fe-4S mono-cluster" evidence="1">
    <location>
        <begin position="10"/>
        <end position="72"/>
    </location>
</feature>
<organism evidence="2 3">
    <name type="scientific">Parasediminibacterium paludis</name>
    <dbReference type="NCBI Taxonomy" id="908966"/>
    <lineage>
        <taxon>Bacteria</taxon>
        <taxon>Pseudomonadati</taxon>
        <taxon>Bacteroidota</taxon>
        <taxon>Chitinophagia</taxon>
        <taxon>Chitinophagales</taxon>
        <taxon>Chitinophagaceae</taxon>
        <taxon>Parasediminibacterium</taxon>
    </lineage>
</organism>
<proteinExistence type="predicted"/>
<name>A0ABV8PZZ8_9BACT</name>